<keyword evidence="3" id="KW-1185">Reference proteome</keyword>
<dbReference type="Gene3D" id="3.30.70.100">
    <property type="match status" value="1"/>
</dbReference>
<dbReference type="SMART" id="SM01034">
    <property type="entry name" value="BLUF"/>
    <property type="match status" value="1"/>
</dbReference>
<dbReference type="EMBL" id="SGIU01000003">
    <property type="protein sequence ID" value="TAI46659.1"/>
    <property type="molecule type" value="Genomic_DNA"/>
</dbReference>
<proteinExistence type="predicted"/>
<evidence type="ECO:0000313" key="3">
    <source>
        <dbReference type="Proteomes" id="UP000291981"/>
    </source>
</evidence>
<comment type="caution">
    <text evidence="2">The sequence shown here is derived from an EMBL/GenBank/DDBJ whole genome shotgun (WGS) entry which is preliminary data.</text>
</comment>
<dbReference type="InterPro" id="IPR007024">
    <property type="entry name" value="BLUF_domain"/>
</dbReference>
<dbReference type="OrthoDB" id="1122028at2"/>
<feature type="domain" description="BLUF" evidence="1">
    <location>
        <begin position="1"/>
        <end position="92"/>
    </location>
</feature>
<dbReference type="Pfam" id="PF04940">
    <property type="entry name" value="BLUF"/>
    <property type="match status" value="1"/>
</dbReference>
<sequence length="148" mass="17441">MFCLVYRSTASPSFKKSQITEMLEKARVLNQERDITGCLLYYHGEFLQYLEGNQIKVLSLFDRIKTDPRHTNVEVLSNAEIKKREFHKWEMAYEDFLGDSNELQFLKLLTSSYIETPDEGMEPNPTSLFFWRTAKRLLHAKTSSSLYR</sequence>
<dbReference type="AlphaFoldDB" id="A0A4Q8QEE1"/>
<name>A0A4Q8QEE1_9FLAO</name>
<accession>A0A4Q8QEE1</accession>
<dbReference type="PROSITE" id="PS50925">
    <property type="entry name" value="BLUF"/>
    <property type="match status" value="1"/>
</dbReference>
<dbReference type="Proteomes" id="UP000291981">
    <property type="component" value="Unassembled WGS sequence"/>
</dbReference>
<dbReference type="InterPro" id="IPR036046">
    <property type="entry name" value="Acylphosphatase-like_dom_sf"/>
</dbReference>
<evidence type="ECO:0000259" key="1">
    <source>
        <dbReference type="PROSITE" id="PS50925"/>
    </source>
</evidence>
<evidence type="ECO:0000313" key="2">
    <source>
        <dbReference type="EMBL" id="TAI46659.1"/>
    </source>
</evidence>
<organism evidence="2 3">
    <name type="scientific">Flagellimonas allohymeniacidonis</name>
    <dbReference type="NCBI Taxonomy" id="2517819"/>
    <lineage>
        <taxon>Bacteria</taxon>
        <taxon>Pseudomonadati</taxon>
        <taxon>Bacteroidota</taxon>
        <taxon>Flavobacteriia</taxon>
        <taxon>Flavobacteriales</taxon>
        <taxon>Flavobacteriaceae</taxon>
        <taxon>Flagellimonas</taxon>
    </lineage>
</organism>
<dbReference type="GO" id="GO:0009882">
    <property type="term" value="F:blue light photoreceptor activity"/>
    <property type="evidence" value="ECO:0007669"/>
    <property type="project" value="InterPro"/>
</dbReference>
<reference evidence="2 3" key="1">
    <citation type="submission" date="2019-02" db="EMBL/GenBank/DDBJ databases">
        <title>Draft genome sequence of Muricauda sp. 176CP4-71.</title>
        <authorList>
            <person name="Park J.-S."/>
        </authorList>
    </citation>
    <scope>NUCLEOTIDE SEQUENCE [LARGE SCALE GENOMIC DNA]</scope>
    <source>
        <strain evidence="2 3">176CP4-71</strain>
    </source>
</reference>
<dbReference type="RefSeq" id="WP_130615912.1">
    <property type="nucleotide sequence ID" value="NZ_SGIU01000003.1"/>
</dbReference>
<gene>
    <name evidence="2" type="ORF">EW142_16415</name>
</gene>
<dbReference type="GO" id="GO:0071949">
    <property type="term" value="F:FAD binding"/>
    <property type="evidence" value="ECO:0007669"/>
    <property type="project" value="InterPro"/>
</dbReference>
<dbReference type="SUPFAM" id="SSF54975">
    <property type="entry name" value="Acylphosphatase/BLUF domain-like"/>
    <property type="match status" value="1"/>
</dbReference>
<protein>
    <submittedName>
        <fullName evidence="2">BLUF domain-containing protein</fullName>
    </submittedName>
</protein>